<feature type="region of interest" description="Disordered" evidence="1">
    <location>
        <begin position="14"/>
        <end position="99"/>
    </location>
</feature>
<feature type="compositionally biased region" description="Polar residues" evidence="1">
    <location>
        <begin position="52"/>
        <end position="61"/>
    </location>
</feature>
<comment type="caution">
    <text evidence="2">The sequence shown here is derived from an EMBL/GenBank/DDBJ whole genome shotgun (WGS) entry which is preliminary data.</text>
</comment>
<protein>
    <submittedName>
        <fullName evidence="2">Uncharacterized protein</fullName>
    </submittedName>
</protein>
<evidence type="ECO:0000256" key="1">
    <source>
        <dbReference type="SAM" id="MobiDB-lite"/>
    </source>
</evidence>
<dbReference type="AlphaFoldDB" id="A0AAD7X631"/>
<organism evidence="2 3">
    <name type="scientific">Trametes cubensis</name>
    <dbReference type="NCBI Taxonomy" id="1111947"/>
    <lineage>
        <taxon>Eukaryota</taxon>
        <taxon>Fungi</taxon>
        <taxon>Dikarya</taxon>
        <taxon>Basidiomycota</taxon>
        <taxon>Agaricomycotina</taxon>
        <taxon>Agaricomycetes</taxon>
        <taxon>Polyporales</taxon>
        <taxon>Polyporaceae</taxon>
        <taxon>Trametes</taxon>
    </lineage>
</organism>
<sequence length="511" mass="56272">MYLLTHTGGYIIAQGDDEANKRSRSSPTQMESSHSSALSSRVHRDRAHPTSVARSFSQDSLHVQVAQLPPSDRTSPTPADRETRDIPGPQPQHLPPVLTRVPCPAESNAAVRVSNHAFLSFTHSLTIFRALLHLRPRLFDVSRDPTLCRTSSALAAYNVSVRAHTHYAQNSPRFVCSTSAGRWVPQSTVHAQANVSALVFACPRRRVPSRTGSATPPEPPTNHTSPTPANRETRDIGRKLPARKGSSTPPASPAAAHPARATGCWPRSVVMIYPTEKRREMESLSLALGKLDRLLLRPRPRSSRVSPKNQLLDRRLRHCFSVSASVQEFAQGSSAGGWHSPAQLDGDNGRTERRFSLTTHQSVQPGIDLVKRVRLVRAAIFEAYTGIVTGFKDTPKVDLLLPHVPSTLASGRRTRSSSPFAFSATLRARPQRQFLSAEWLANELHGSVVVDSVQVFARRSKARFARDTAEGVWAAQLRRRRAVCSTEYNRADDSIDSPRYAPLSLDSGVHE</sequence>
<dbReference type="EMBL" id="JAPEVG010000597">
    <property type="protein sequence ID" value="KAJ8457105.1"/>
    <property type="molecule type" value="Genomic_DNA"/>
</dbReference>
<evidence type="ECO:0000313" key="3">
    <source>
        <dbReference type="Proteomes" id="UP001215151"/>
    </source>
</evidence>
<keyword evidence="3" id="KW-1185">Reference proteome</keyword>
<dbReference type="Proteomes" id="UP001215151">
    <property type="component" value="Unassembled WGS sequence"/>
</dbReference>
<accession>A0AAD7X631</accession>
<gene>
    <name evidence="2" type="ORF">ONZ51_g11728</name>
</gene>
<proteinExistence type="predicted"/>
<reference evidence="2" key="1">
    <citation type="submission" date="2022-11" db="EMBL/GenBank/DDBJ databases">
        <title>Genome Sequence of Cubamyces cubensis.</title>
        <authorList>
            <person name="Buettner E."/>
        </authorList>
    </citation>
    <scope>NUCLEOTIDE SEQUENCE</scope>
    <source>
        <strain evidence="2">MPL-01</strain>
    </source>
</reference>
<evidence type="ECO:0000313" key="2">
    <source>
        <dbReference type="EMBL" id="KAJ8457105.1"/>
    </source>
</evidence>
<name>A0AAD7X631_9APHY</name>
<feature type="compositionally biased region" description="Polar residues" evidence="1">
    <location>
        <begin position="221"/>
        <end position="230"/>
    </location>
</feature>
<feature type="region of interest" description="Disordered" evidence="1">
    <location>
        <begin position="207"/>
        <end position="260"/>
    </location>
</feature>